<dbReference type="PATRIC" id="fig|1766.6.peg.5540"/>
<protein>
    <submittedName>
        <fullName evidence="1">Uncharacterized protein</fullName>
    </submittedName>
</protein>
<evidence type="ECO:0000313" key="1">
    <source>
        <dbReference type="EMBL" id="ALI29359.1"/>
    </source>
</evidence>
<organism evidence="1 2">
    <name type="scientific">Mycolicibacterium fortuitum</name>
    <name type="common">Mycobacterium fortuitum</name>
    <dbReference type="NCBI Taxonomy" id="1766"/>
    <lineage>
        <taxon>Bacteria</taxon>
        <taxon>Bacillati</taxon>
        <taxon>Actinomycetota</taxon>
        <taxon>Actinomycetes</taxon>
        <taxon>Mycobacteriales</taxon>
        <taxon>Mycobacteriaceae</taxon>
        <taxon>Mycolicibacterium</taxon>
    </lineage>
</organism>
<sequence length="48" mass="5477">MFRGLLIRNWRQTQAIENFPDRQIQKVLQALFLSSDNRCGVVAGDALS</sequence>
<dbReference type="STRING" id="1766.XA26_55690"/>
<gene>
    <name evidence="1" type="ORF">XA26_55690</name>
</gene>
<dbReference type="EMBL" id="CP011269">
    <property type="protein sequence ID" value="ALI29359.1"/>
    <property type="molecule type" value="Genomic_DNA"/>
</dbReference>
<keyword evidence="2" id="KW-1185">Reference proteome</keyword>
<evidence type="ECO:0000313" key="2">
    <source>
        <dbReference type="Proteomes" id="UP000057134"/>
    </source>
</evidence>
<dbReference type="KEGG" id="mft:XA26_55690"/>
<name>A0A0N7H9L5_MYCFO</name>
<proteinExistence type="predicted"/>
<dbReference type="AlphaFoldDB" id="A0A0N7H9L5"/>
<dbReference type="Proteomes" id="UP000057134">
    <property type="component" value="Chromosome"/>
</dbReference>
<reference evidence="1 2" key="1">
    <citation type="journal article" date="2015" name="MBio">
        <title>Enzymatic Degradation of Phenazines Can Generate Energy and Protect Sensitive Organisms from Toxicity.</title>
        <authorList>
            <person name="Costa K.C."/>
            <person name="Bergkessel M."/>
            <person name="Saunders S."/>
            <person name="Korlach J."/>
            <person name="Newman D.K."/>
        </authorList>
    </citation>
    <scope>NUCLEOTIDE SEQUENCE [LARGE SCALE GENOMIC DNA]</scope>
    <source>
        <strain evidence="1 2">CT6</strain>
    </source>
</reference>
<accession>A0A0N7H9L5</accession>